<feature type="signal peptide" evidence="11">
    <location>
        <begin position="1"/>
        <end position="16"/>
    </location>
</feature>
<proteinExistence type="inferred from homology"/>
<dbReference type="InterPro" id="IPR037227">
    <property type="entry name" value="EndoU-like"/>
</dbReference>
<evidence type="ECO:0000256" key="1">
    <source>
        <dbReference type="ARBA" id="ARBA00001936"/>
    </source>
</evidence>
<feature type="domain" description="EndoU" evidence="12">
    <location>
        <begin position="25"/>
        <end position="184"/>
    </location>
</feature>
<dbReference type="GO" id="GO:0016787">
    <property type="term" value="F:hydrolase activity"/>
    <property type="evidence" value="ECO:0007669"/>
    <property type="project" value="UniProtKB-KW"/>
</dbReference>
<keyword evidence="8 11" id="KW-0694">RNA-binding</keyword>
<dbReference type="InterPro" id="IPR018998">
    <property type="entry name" value="EndoU_C"/>
</dbReference>
<dbReference type="EMBL" id="JARK01001389">
    <property type="protein sequence ID" value="EYC10769.1"/>
    <property type="molecule type" value="Genomic_DNA"/>
</dbReference>
<dbReference type="GO" id="GO:0004521">
    <property type="term" value="F:RNA endonuclease activity"/>
    <property type="evidence" value="ECO:0007669"/>
    <property type="project" value="UniProtKB-UniRule"/>
</dbReference>
<evidence type="ECO:0000256" key="6">
    <source>
        <dbReference type="ARBA" id="ARBA00022759"/>
    </source>
</evidence>
<keyword evidence="11" id="KW-0732">Signal</keyword>
<keyword evidence="4 11" id="KW-0540">Nuclease</keyword>
<evidence type="ECO:0000259" key="12">
    <source>
        <dbReference type="PROSITE" id="PS51959"/>
    </source>
</evidence>
<name>A0A016U611_9BILA</name>
<evidence type="ECO:0000256" key="4">
    <source>
        <dbReference type="ARBA" id="ARBA00022722"/>
    </source>
</evidence>
<evidence type="ECO:0000313" key="14">
    <source>
        <dbReference type="Proteomes" id="UP000024635"/>
    </source>
</evidence>
<evidence type="ECO:0000256" key="11">
    <source>
        <dbReference type="RuleBase" id="RU367085"/>
    </source>
</evidence>
<dbReference type="PROSITE" id="PS51959">
    <property type="entry name" value="ENDOU"/>
    <property type="match status" value="1"/>
</dbReference>
<comment type="similarity">
    <text evidence="2 11">Belongs to the ENDOU family.</text>
</comment>
<dbReference type="SUPFAM" id="SSF142877">
    <property type="entry name" value="EndoU-like"/>
    <property type="match status" value="1"/>
</dbReference>
<dbReference type="OrthoDB" id="430326at2759"/>
<evidence type="ECO:0000256" key="8">
    <source>
        <dbReference type="ARBA" id="ARBA00022884"/>
    </source>
</evidence>
<dbReference type="InterPro" id="IPR039787">
    <property type="entry name" value="ENDOU"/>
</dbReference>
<keyword evidence="9 11" id="KW-0464">Manganese</keyword>
<dbReference type="PANTHER" id="PTHR12439">
    <property type="entry name" value="PLACENTAL PROTEIN 11-RELATED"/>
    <property type="match status" value="1"/>
</dbReference>
<evidence type="ECO:0000256" key="2">
    <source>
        <dbReference type="ARBA" id="ARBA00010168"/>
    </source>
</evidence>
<dbReference type="PANTHER" id="PTHR12439:SF11">
    <property type="entry name" value="URIDYLATE-SPECIFIC ENDORIBONUCLEASE"/>
    <property type="match status" value="1"/>
</dbReference>
<comment type="cofactor">
    <cofactor evidence="1 11">
        <name>Mn(2+)</name>
        <dbReference type="ChEBI" id="CHEBI:29035"/>
    </cofactor>
</comment>
<dbReference type="Pfam" id="PF09412">
    <property type="entry name" value="XendoU"/>
    <property type="match status" value="1"/>
</dbReference>
<organism evidence="13 14">
    <name type="scientific">Ancylostoma ceylanicum</name>
    <dbReference type="NCBI Taxonomy" id="53326"/>
    <lineage>
        <taxon>Eukaryota</taxon>
        <taxon>Metazoa</taxon>
        <taxon>Ecdysozoa</taxon>
        <taxon>Nematoda</taxon>
        <taxon>Chromadorea</taxon>
        <taxon>Rhabditida</taxon>
        <taxon>Rhabditina</taxon>
        <taxon>Rhabditomorpha</taxon>
        <taxon>Strongyloidea</taxon>
        <taxon>Ancylostomatidae</taxon>
        <taxon>Ancylostomatinae</taxon>
        <taxon>Ancylostoma</taxon>
    </lineage>
</organism>
<feature type="chain" id="PRO_5026378180" description="EndoU domain-containing protein" evidence="11">
    <location>
        <begin position="17"/>
        <end position="184"/>
    </location>
</feature>
<dbReference type="GO" id="GO:0016829">
    <property type="term" value="F:lyase activity"/>
    <property type="evidence" value="ECO:0007669"/>
    <property type="project" value="UniProtKB-KW"/>
</dbReference>
<evidence type="ECO:0000313" key="13">
    <source>
        <dbReference type="EMBL" id="EYC10769.1"/>
    </source>
</evidence>
<evidence type="ECO:0000256" key="7">
    <source>
        <dbReference type="ARBA" id="ARBA00022801"/>
    </source>
</evidence>
<dbReference type="Proteomes" id="UP000024635">
    <property type="component" value="Unassembled WGS sequence"/>
</dbReference>
<sequence length="184" mass="21218">MFCSLLLAAALGFALSQWLPPFYVQDIELIQMSKAMRDADDNKAHPGQIYINYQGQAEGMQDNAPSEFFYYVDPAVLQKPSYSQFIAMMNNFNREGGVDEPRVSREEEGHEISTFLTTILASRPWQILYSFLYHKGTTHTIVTKNKANLFVNRFHRIQIIPHQIQCMQVNVSFNPRNTRRSLPP</sequence>
<evidence type="ECO:0000256" key="9">
    <source>
        <dbReference type="ARBA" id="ARBA00023211"/>
    </source>
</evidence>
<accession>A0A016U611</accession>
<comment type="subunit">
    <text evidence="3 11">Monomer.</text>
</comment>
<dbReference type="GO" id="GO:0003723">
    <property type="term" value="F:RNA binding"/>
    <property type="evidence" value="ECO:0007669"/>
    <property type="project" value="UniProtKB-UniRule"/>
</dbReference>
<keyword evidence="7 11" id="KW-0378">Hydrolase</keyword>
<gene>
    <name evidence="13" type="primary">Acey_s0053.g2286</name>
    <name evidence="13" type="ORF">Y032_0053g2286</name>
</gene>
<evidence type="ECO:0000256" key="10">
    <source>
        <dbReference type="ARBA" id="ARBA00023239"/>
    </source>
</evidence>
<keyword evidence="14" id="KW-1185">Reference proteome</keyword>
<keyword evidence="10" id="KW-0456">Lyase</keyword>
<reference evidence="14" key="1">
    <citation type="journal article" date="2015" name="Nat. Genet.">
        <title>The genome and transcriptome of the zoonotic hookworm Ancylostoma ceylanicum identify infection-specific gene families.</title>
        <authorList>
            <person name="Schwarz E.M."/>
            <person name="Hu Y."/>
            <person name="Antoshechkin I."/>
            <person name="Miller M.M."/>
            <person name="Sternberg P.W."/>
            <person name="Aroian R.V."/>
        </authorList>
    </citation>
    <scope>NUCLEOTIDE SEQUENCE</scope>
    <source>
        <strain evidence="14">HY135</strain>
    </source>
</reference>
<dbReference type="GO" id="GO:0046872">
    <property type="term" value="F:metal ion binding"/>
    <property type="evidence" value="ECO:0007669"/>
    <property type="project" value="UniProtKB-UniRule"/>
</dbReference>
<comment type="caution">
    <text evidence="13">The sequence shown here is derived from an EMBL/GenBank/DDBJ whole genome shotgun (WGS) entry which is preliminary data.</text>
</comment>
<evidence type="ECO:0000256" key="3">
    <source>
        <dbReference type="ARBA" id="ARBA00011245"/>
    </source>
</evidence>
<keyword evidence="6 11" id="KW-0255">Endonuclease</keyword>
<keyword evidence="5 11" id="KW-0479">Metal-binding</keyword>
<dbReference type="AlphaFoldDB" id="A0A016U611"/>
<evidence type="ECO:0000256" key="5">
    <source>
        <dbReference type="ARBA" id="ARBA00022723"/>
    </source>
</evidence>
<protein>
    <recommendedName>
        <fullName evidence="12">EndoU domain-containing protein</fullName>
    </recommendedName>
</protein>